<proteinExistence type="predicted"/>
<feature type="domain" description="SPIN-DOC-like zinc-finger" evidence="2">
    <location>
        <begin position="14"/>
        <end position="56"/>
    </location>
</feature>
<dbReference type="KEGG" id="api:103310060"/>
<dbReference type="GO" id="GO:0046983">
    <property type="term" value="F:protein dimerization activity"/>
    <property type="evidence" value="ECO:0007669"/>
    <property type="project" value="InterPro"/>
</dbReference>
<evidence type="ECO:0000313" key="4">
    <source>
        <dbReference type="Proteomes" id="UP000007819"/>
    </source>
</evidence>
<feature type="domain" description="HAT C-terminal dimerisation" evidence="1">
    <location>
        <begin position="395"/>
        <end position="449"/>
    </location>
</feature>
<reference evidence="4" key="1">
    <citation type="submission" date="2010-06" db="EMBL/GenBank/DDBJ databases">
        <authorList>
            <person name="Jiang H."/>
            <person name="Abraham K."/>
            <person name="Ali S."/>
            <person name="Alsbrooks S.L."/>
            <person name="Anim B.N."/>
            <person name="Anosike U.S."/>
            <person name="Attaway T."/>
            <person name="Bandaranaike D.P."/>
            <person name="Battles P.K."/>
            <person name="Bell S.N."/>
            <person name="Bell A.V."/>
            <person name="Beltran B."/>
            <person name="Bickham C."/>
            <person name="Bustamante Y."/>
            <person name="Caleb T."/>
            <person name="Canada A."/>
            <person name="Cardenas V."/>
            <person name="Carter K."/>
            <person name="Chacko J."/>
            <person name="Chandrabose M.N."/>
            <person name="Chavez D."/>
            <person name="Chavez A."/>
            <person name="Chen L."/>
            <person name="Chu H.-S."/>
            <person name="Claassen K.J."/>
            <person name="Cockrell R."/>
            <person name="Collins M."/>
            <person name="Cooper J.A."/>
            <person name="Cree A."/>
            <person name="Curry S.M."/>
            <person name="Da Y."/>
            <person name="Dao M.D."/>
            <person name="Das B."/>
            <person name="Davila M.-L."/>
            <person name="Davy-Carroll L."/>
            <person name="Denson S."/>
            <person name="Dinh H."/>
            <person name="Ebong V.E."/>
            <person name="Edwards J.R."/>
            <person name="Egan A."/>
            <person name="El-Daye J."/>
            <person name="Escobedo L."/>
            <person name="Fernandez S."/>
            <person name="Fernando P.R."/>
            <person name="Flagg N."/>
            <person name="Forbes L.D."/>
            <person name="Fowler R.G."/>
            <person name="Fu Q."/>
            <person name="Gabisi R.A."/>
            <person name="Ganer J."/>
            <person name="Garbino Pronczuk A."/>
            <person name="Garcia R.M."/>
            <person name="Garner T."/>
            <person name="Garrett T.E."/>
            <person name="Gonzalez D.A."/>
            <person name="Hamid H."/>
            <person name="Hawkins E.S."/>
            <person name="Hirani K."/>
            <person name="Hogues M.E."/>
            <person name="Hollins B."/>
            <person name="Hsiao C.-H."/>
            <person name="Jabil R."/>
            <person name="James M.L."/>
            <person name="Jhangiani S.N."/>
            <person name="Johnson B."/>
            <person name="Johnson Q."/>
            <person name="Joshi V."/>
            <person name="Kalu J.B."/>
            <person name="Kam C."/>
            <person name="Kashfia A."/>
            <person name="Keebler J."/>
            <person name="Kisamo H."/>
            <person name="Kovar C.L."/>
            <person name="Lago L.A."/>
            <person name="Lai C.-Y."/>
            <person name="Laidlaw J."/>
            <person name="Lara F."/>
            <person name="Le T.-K."/>
            <person name="Lee S.L."/>
            <person name="Legall F.H."/>
            <person name="Lemon S.J."/>
            <person name="Lewis L.R."/>
            <person name="Li B."/>
            <person name="Liu Y."/>
            <person name="Liu Y.-S."/>
            <person name="Lopez J."/>
            <person name="Lozado R.J."/>
            <person name="Lu J."/>
            <person name="Madu R.C."/>
            <person name="Maheshwari M."/>
            <person name="Maheshwari R."/>
            <person name="Malloy K."/>
            <person name="Martinez E."/>
            <person name="Mathew T."/>
            <person name="Mercado I.C."/>
            <person name="Mercado C."/>
            <person name="Meyer B."/>
            <person name="Montgomery K."/>
            <person name="Morgan M.B."/>
            <person name="Munidasa M."/>
            <person name="Nazareth L.V."/>
            <person name="Nelson J."/>
            <person name="Ng B.M."/>
            <person name="Nguyen N.B."/>
            <person name="Nguyen P.Q."/>
            <person name="Nguyen T."/>
            <person name="Obregon M."/>
            <person name="Okwuonu G.O."/>
            <person name="Onwere C.G."/>
            <person name="Orozco G."/>
            <person name="Parra A."/>
            <person name="Patel S."/>
            <person name="Patil S."/>
            <person name="Perez A."/>
            <person name="Perez Y."/>
            <person name="Pham C."/>
            <person name="Primus E.L."/>
            <person name="Pu L.-L."/>
            <person name="Puazo M."/>
            <person name="Qin X."/>
            <person name="Quiroz J.B."/>
            <person name="Reese J."/>
            <person name="Richards S."/>
            <person name="Rives C.M."/>
            <person name="Robberts R."/>
            <person name="Ruiz S.J."/>
            <person name="Ruiz M.J."/>
            <person name="Santibanez J."/>
            <person name="Schneider B.W."/>
            <person name="Sisson I."/>
            <person name="Smith M."/>
            <person name="Sodergren E."/>
            <person name="Song X.-Z."/>
            <person name="Song B.B."/>
            <person name="Summersgill H."/>
            <person name="Thelus R."/>
            <person name="Thornton R.D."/>
            <person name="Trejos Z.Y."/>
            <person name="Usmani K."/>
            <person name="Vattathil S."/>
            <person name="Villasana D."/>
            <person name="Walker D.L."/>
            <person name="Wang S."/>
            <person name="Wang K."/>
            <person name="White C.S."/>
            <person name="Williams A.C."/>
            <person name="Williamson J."/>
            <person name="Wilson K."/>
            <person name="Woghiren I.O."/>
            <person name="Woodworth J.R."/>
            <person name="Worley K.C."/>
            <person name="Wright R.A."/>
            <person name="Wu W."/>
            <person name="Young L."/>
            <person name="Zhang L."/>
            <person name="Zhang J."/>
            <person name="Zhu Y."/>
            <person name="Muzny D.M."/>
            <person name="Weinstock G."/>
            <person name="Gibbs R.A."/>
        </authorList>
    </citation>
    <scope>NUCLEOTIDE SEQUENCE [LARGE SCALE GENOMIC DNA]</scope>
    <source>
        <strain evidence="4">LSR1</strain>
    </source>
</reference>
<dbReference type="SUPFAM" id="SSF53098">
    <property type="entry name" value="Ribonuclease H-like"/>
    <property type="match status" value="1"/>
</dbReference>
<dbReference type="InterPro" id="IPR008906">
    <property type="entry name" value="HATC_C_dom"/>
</dbReference>
<evidence type="ECO:0000313" key="3">
    <source>
        <dbReference type="EnsemblMetazoa" id="XP_008185363.1"/>
    </source>
</evidence>
<protein>
    <submittedName>
        <fullName evidence="3">Uncharacterized protein</fullName>
    </submittedName>
</protein>
<sequence>MNANKKCKTYHFNQEWELEFFFVDIKGKCVCLICRDTLSIFKRGNIERHYRTKHADFDLKFPTHSSLRQDKLKTMKLKLNQEQSVFKNPNKLAQNVTIASFKVAYLLAKKRKPFSDGELIKEAFKEASDSLFTDFKNKSEILGAISSIQLSSNTVMRRIGAISSNQKTQLQTDLSKCSYFSLQMDESNDMIDTSQLSIFIKMCFDDFSVKEEFLKVLSLTGRTRGVDIYKTFKQFVEEEEIPIEKLAIININNVMELVVKIVNSIRGKALKRRLFRELMDEVDCHYGDLLLHSNVRWLIKELQGKEKQIIDMISHLQAFSSKLAYWENNMKNGDFQRFNDFKILEPVAQFISNPLTGDVETKANEIGNLFNLDITVLEMEIITLQNDSILKITSEFWKHASSQKYPNLRSIALRITSFFGSTWLCESTFSSMKYLKNKYRSRITDSNLDSSLRAAVSNYIPQFSKLAENQCQVSH</sequence>
<reference evidence="3" key="2">
    <citation type="submission" date="2022-06" db="UniProtKB">
        <authorList>
            <consortium name="EnsemblMetazoa"/>
        </authorList>
    </citation>
    <scope>IDENTIFICATION</scope>
</reference>
<dbReference type="GeneID" id="103310060"/>
<dbReference type="InterPro" id="IPR012337">
    <property type="entry name" value="RNaseH-like_sf"/>
</dbReference>
<dbReference type="Proteomes" id="UP000007819">
    <property type="component" value="Chromosome X"/>
</dbReference>
<evidence type="ECO:0000259" key="1">
    <source>
        <dbReference type="Pfam" id="PF05699"/>
    </source>
</evidence>
<dbReference type="InterPro" id="IPR040647">
    <property type="entry name" value="SPIN-DOC_Znf-C2H2"/>
</dbReference>
<evidence type="ECO:0000259" key="2">
    <source>
        <dbReference type="Pfam" id="PF18658"/>
    </source>
</evidence>
<dbReference type="PANTHER" id="PTHR45913">
    <property type="entry name" value="EPM2A-INTERACTING PROTEIN 1"/>
    <property type="match status" value="1"/>
</dbReference>
<keyword evidence="4" id="KW-1185">Reference proteome</keyword>
<dbReference type="RefSeq" id="XP_008185363.1">
    <property type="nucleotide sequence ID" value="XM_008187141.1"/>
</dbReference>
<accession>A0A8R2B7R5</accession>
<dbReference type="AlphaFoldDB" id="A0A8R2B7R5"/>
<dbReference type="OrthoDB" id="6599113at2759"/>
<dbReference type="EnsemblMetazoa" id="XM_008187141.1">
    <property type="protein sequence ID" value="XP_008185363.1"/>
    <property type="gene ID" value="LOC103310060"/>
</dbReference>
<dbReference type="PANTHER" id="PTHR45913:SF21">
    <property type="entry name" value="DUF4371 DOMAIN-CONTAINING PROTEIN"/>
    <property type="match status" value="1"/>
</dbReference>
<name>A0A8R2B7R5_ACYPI</name>
<organism evidence="3 4">
    <name type="scientific">Acyrthosiphon pisum</name>
    <name type="common">Pea aphid</name>
    <dbReference type="NCBI Taxonomy" id="7029"/>
    <lineage>
        <taxon>Eukaryota</taxon>
        <taxon>Metazoa</taxon>
        <taxon>Ecdysozoa</taxon>
        <taxon>Arthropoda</taxon>
        <taxon>Hexapoda</taxon>
        <taxon>Insecta</taxon>
        <taxon>Pterygota</taxon>
        <taxon>Neoptera</taxon>
        <taxon>Paraneoptera</taxon>
        <taxon>Hemiptera</taxon>
        <taxon>Sternorrhyncha</taxon>
        <taxon>Aphidomorpha</taxon>
        <taxon>Aphidoidea</taxon>
        <taxon>Aphididae</taxon>
        <taxon>Macrosiphini</taxon>
        <taxon>Acyrthosiphon</taxon>
    </lineage>
</organism>
<dbReference type="Pfam" id="PF18658">
    <property type="entry name" value="zf-C2H2_12"/>
    <property type="match status" value="1"/>
</dbReference>
<dbReference type="Pfam" id="PF05699">
    <property type="entry name" value="Dimer_Tnp_hAT"/>
    <property type="match status" value="1"/>
</dbReference>